<evidence type="ECO:0000256" key="5">
    <source>
        <dbReference type="ARBA" id="ARBA00022857"/>
    </source>
</evidence>
<dbReference type="GO" id="GO:0016491">
    <property type="term" value="F:oxidoreductase activity"/>
    <property type="evidence" value="ECO:0007669"/>
    <property type="project" value="UniProtKB-KW"/>
</dbReference>
<keyword evidence="7" id="KW-0520">NAD</keyword>
<dbReference type="InterPro" id="IPR007886">
    <property type="entry name" value="AlaDH/PNT_N"/>
</dbReference>
<dbReference type="SUPFAM" id="SSF52283">
    <property type="entry name" value="Formate/glycerate dehydrogenase catalytic domain-like"/>
    <property type="match status" value="1"/>
</dbReference>
<dbReference type="Gene3D" id="3.40.50.720">
    <property type="entry name" value="NAD(P)-binding Rossmann-like Domain"/>
    <property type="match status" value="2"/>
</dbReference>
<dbReference type="Pfam" id="PF05222">
    <property type="entry name" value="AlaDh_PNT_N"/>
    <property type="match status" value="1"/>
</dbReference>
<evidence type="ECO:0000313" key="11">
    <source>
        <dbReference type="EMBL" id="CAA9298347.1"/>
    </source>
</evidence>
<keyword evidence="5" id="KW-0521">NADP</keyword>
<evidence type="ECO:0000256" key="1">
    <source>
        <dbReference type="ARBA" id="ARBA00003943"/>
    </source>
</evidence>
<dbReference type="SMART" id="SM01003">
    <property type="entry name" value="AlaDh_PNT_N"/>
    <property type="match status" value="1"/>
</dbReference>
<dbReference type="InterPro" id="IPR008143">
    <property type="entry name" value="Ala_DH/PNT_CS2"/>
</dbReference>
<dbReference type="PANTHER" id="PTHR10160">
    <property type="entry name" value="NAD(P) TRANSHYDROGENASE"/>
    <property type="match status" value="1"/>
</dbReference>
<dbReference type="SUPFAM" id="SSF51735">
    <property type="entry name" value="NAD(P)-binding Rossmann-fold domains"/>
    <property type="match status" value="1"/>
</dbReference>
<evidence type="ECO:0000256" key="7">
    <source>
        <dbReference type="ARBA" id="ARBA00023027"/>
    </source>
</evidence>
<name>A0A6J4K846_9BACT</name>
<dbReference type="InterPro" id="IPR036291">
    <property type="entry name" value="NAD(P)-bd_dom_sf"/>
</dbReference>
<reference evidence="11" key="1">
    <citation type="submission" date="2020-02" db="EMBL/GenBank/DDBJ databases">
        <authorList>
            <person name="Meier V. D."/>
        </authorList>
    </citation>
    <scope>NUCLEOTIDE SEQUENCE</scope>
    <source>
        <strain evidence="11">AVDCRST_MAG89</strain>
    </source>
</reference>
<evidence type="ECO:0000256" key="3">
    <source>
        <dbReference type="ARBA" id="ARBA00012943"/>
    </source>
</evidence>
<feature type="domain" description="Alanine dehydrogenase/pyridine nucleotide transhydrogenase N-terminal" evidence="10">
    <location>
        <begin position="6"/>
        <end position="139"/>
    </location>
</feature>
<dbReference type="GO" id="GO:0050661">
    <property type="term" value="F:NADP binding"/>
    <property type="evidence" value="ECO:0007669"/>
    <property type="project" value="TreeGrafter"/>
</dbReference>
<sequence length="380" mass="39072">MPLQIGVPRETAPGERRVALVPEICAKLAAQDMQVLVERGAGEAAYFADDAFLAAGAHVVTRAEVLRADVLATVNGPGDDDLAHVRPQGVIVGLMRPLDDAARMERIAATGATALAMDLVPRTTRAQSMDALSAMATVAGYRAVLLAAESLPRFFPLLTTAAGTMRPARVLVLGAGVAGLQAIATARRLGAVVSAYDVRAAAAEEARSLGATFITLDLDTAGAEGGGGYAAALDEERQRRQVELLGAHVAAQDVVICTALVPGRRAPLLVSAEAVAGMQPGSVIVDLAAPNGGNCTLTHPGVASHAGGVRIHGPLNLPAEMPVHASQMYARTMAALVGYFARDGAFAAAEDDEIFRGMCVTAGGRVVNERVRALLASAPV</sequence>
<gene>
    <name evidence="11" type="ORF">AVDCRST_MAG89-275</name>
</gene>
<feature type="domain" description="Alanine dehydrogenase/pyridine nucleotide transhydrogenase NAD(H)-binding" evidence="9">
    <location>
        <begin position="148"/>
        <end position="313"/>
    </location>
</feature>
<keyword evidence="4" id="KW-0547">Nucleotide-binding</keyword>
<keyword evidence="6" id="KW-1278">Translocase</keyword>
<dbReference type="InterPro" id="IPR007698">
    <property type="entry name" value="AlaDH/PNT_NAD(H)-bd"/>
</dbReference>
<dbReference type="Pfam" id="PF01262">
    <property type="entry name" value="AlaDh_PNT_C"/>
    <property type="match status" value="1"/>
</dbReference>
<comment type="similarity">
    <text evidence="2">Belongs to the AlaDH/PNT family.</text>
</comment>
<comment type="function">
    <text evidence="1">The transhydrogenation between NADH and NADP is coupled to respiration and ATP hydrolysis and functions as a proton pump across the membrane.</text>
</comment>
<dbReference type="PANTHER" id="PTHR10160:SF19">
    <property type="entry name" value="PROTON-TRANSLOCATING NAD(P)(+) TRANSHYDROGENASE"/>
    <property type="match status" value="1"/>
</dbReference>
<proteinExistence type="inferred from homology"/>
<organism evidence="11">
    <name type="scientific">uncultured Gemmatimonadota bacterium</name>
    <dbReference type="NCBI Taxonomy" id="203437"/>
    <lineage>
        <taxon>Bacteria</taxon>
        <taxon>Pseudomonadati</taxon>
        <taxon>Gemmatimonadota</taxon>
        <taxon>environmental samples</taxon>
    </lineage>
</organism>
<comment type="catalytic activity">
    <reaction evidence="8">
        <text>NAD(+) + NADPH + H(+)(in) = NADH + NADP(+) + H(+)(out)</text>
        <dbReference type="Rhea" id="RHEA:47992"/>
        <dbReference type="ChEBI" id="CHEBI:15378"/>
        <dbReference type="ChEBI" id="CHEBI:57540"/>
        <dbReference type="ChEBI" id="CHEBI:57783"/>
        <dbReference type="ChEBI" id="CHEBI:57945"/>
        <dbReference type="ChEBI" id="CHEBI:58349"/>
        <dbReference type="EC" id="7.1.1.1"/>
    </reaction>
</comment>
<keyword evidence="11" id="KW-0560">Oxidoreductase</keyword>
<evidence type="ECO:0000256" key="6">
    <source>
        <dbReference type="ARBA" id="ARBA00022967"/>
    </source>
</evidence>
<dbReference type="SMART" id="SM01002">
    <property type="entry name" value="AlaDh_PNT_C"/>
    <property type="match status" value="1"/>
</dbReference>
<dbReference type="PROSITE" id="PS00837">
    <property type="entry name" value="ALADH_PNT_2"/>
    <property type="match status" value="1"/>
</dbReference>
<dbReference type="AlphaFoldDB" id="A0A6J4K846"/>
<evidence type="ECO:0000259" key="9">
    <source>
        <dbReference type="SMART" id="SM01002"/>
    </source>
</evidence>
<evidence type="ECO:0000256" key="4">
    <source>
        <dbReference type="ARBA" id="ARBA00022741"/>
    </source>
</evidence>
<accession>A0A6J4K846</accession>
<dbReference type="EMBL" id="CADCTV010000064">
    <property type="protein sequence ID" value="CAA9298347.1"/>
    <property type="molecule type" value="Genomic_DNA"/>
</dbReference>
<dbReference type="CDD" id="cd05304">
    <property type="entry name" value="Rubrum_tdh"/>
    <property type="match status" value="1"/>
</dbReference>
<evidence type="ECO:0000259" key="10">
    <source>
        <dbReference type="SMART" id="SM01003"/>
    </source>
</evidence>
<evidence type="ECO:0000256" key="2">
    <source>
        <dbReference type="ARBA" id="ARBA00005689"/>
    </source>
</evidence>
<dbReference type="EC" id="7.1.1.1" evidence="3"/>
<protein>
    <recommendedName>
        <fullName evidence="3">proton-translocating NAD(P)(+) transhydrogenase</fullName>
        <ecNumber evidence="3">7.1.1.1</ecNumber>
    </recommendedName>
</protein>
<dbReference type="GO" id="GO:0008750">
    <property type="term" value="F:proton-translocating NAD(P)+ transhydrogenase activity"/>
    <property type="evidence" value="ECO:0007669"/>
    <property type="project" value="UniProtKB-EC"/>
</dbReference>
<dbReference type="GO" id="GO:0006740">
    <property type="term" value="P:NADPH regeneration"/>
    <property type="evidence" value="ECO:0007669"/>
    <property type="project" value="TreeGrafter"/>
</dbReference>
<evidence type="ECO:0000256" key="8">
    <source>
        <dbReference type="ARBA" id="ARBA00048202"/>
    </source>
</evidence>
<dbReference type="GO" id="GO:0005886">
    <property type="term" value="C:plasma membrane"/>
    <property type="evidence" value="ECO:0007669"/>
    <property type="project" value="TreeGrafter"/>
</dbReference>